<evidence type="ECO:0000313" key="1">
    <source>
        <dbReference type="EMBL" id="MBB4038074.1"/>
    </source>
</evidence>
<organism evidence="1 2">
    <name type="scientific">Dysgonomonas hofstadii</name>
    <dbReference type="NCBI Taxonomy" id="637886"/>
    <lineage>
        <taxon>Bacteria</taxon>
        <taxon>Pseudomonadati</taxon>
        <taxon>Bacteroidota</taxon>
        <taxon>Bacteroidia</taxon>
        <taxon>Bacteroidales</taxon>
        <taxon>Dysgonomonadaceae</taxon>
        <taxon>Dysgonomonas</taxon>
    </lineage>
</organism>
<gene>
    <name evidence="1" type="ORF">GGR21_004001</name>
</gene>
<protein>
    <submittedName>
        <fullName evidence="1">Uncharacterized protein</fullName>
    </submittedName>
</protein>
<keyword evidence="2" id="KW-1185">Reference proteome</keyword>
<evidence type="ECO:0000313" key="2">
    <source>
        <dbReference type="Proteomes" id="UP000555103"/>
    </source>
</evidence>
<dbReference type="EMBL" id="JACIEP010000022">
    <property type="protein sequence ID" value="MBB4038074.1"/>
    <property type="molecule type" value="Genomic_DNA"/>
</dbReference>
<proteinExistence type="predicted"/>
<accession>A0A840CWW2</accession>
<dbReference type="AlphaFoldDB" id="A0A840CWW2"/>
<comment type="caution">
    <text evidence="1">The sequence shown here is derived from an EMBL/GenBank/DDBJ whole genome shotgun (WGS) entry which is preliminary data.</text>
</comment>
<name>A0A840CWW2_9BACT</name>
<dbReference type="Proteomes" id="UP000555103">
    <property type="component" value="Unassembled WGS sequence"/>
</dbReference>
<sequence length="31" mass="3762">MFVLENTIIANLCMSKIVKYYLYEKKENSFK</sequence>
<reference evidence="1 2" key="1">
    <citation type="submission" date="2020-08" db="EMBL/GenBank/DDBJ databases">
        <title>Genomic Encyclopedia of Type Strains, Phase IV (KMG-IV): sequencing the most valuable type-strain genomes for metagenomic binning, comparative biology and taxonomic classification.</title>
        <authorList>
            <person name="Goeker M."/>
        </authorList>
    </citation>
    <scope>NUCLEOTIDE SEQUENCE [LARGE SCALE GENOMIC DNA]</scope>
    <source>
        <strain evidence="1 2">DSM 104969</strain>
    </source>
</reference>